<comment type="similarity">
    <text evidence="2">Belongs to the UTP11 family.</text>
</comment>
<feature type="region of interest" description="Disordered" evidence="6">
    <location>
        <begin position="1"/>
        <end position="27"/>
    </location>
</feature>
<dbReference type="AlphaFoldDB" id="A0A212EWV4"/>
<organism evidence="7 8">
    <name type="scientific">Danaus plexippus plexippus</name>
    <dbReference type="NCBI Taxonomy" id="278856"/>
    <lineage>
        <taxon>Eukaryota</taxon>
        <taxon>Metazoa</taxon>
        <taxon>Ecdysozoa</taxon>
        <taxon>Arthropoda</taxon>
        <taxon>Hexapoda</taxon>
        <taxon>Insecta</taxon>
        <taxon>Pterygota</taxon>
        <taxon>Neoptera</taxon>
        <taxon>Endopterygota</taxon>
        <taxon>Lepidoptera</taxon>
        <taxon>Glossata</taxon>
        <taxon>Ditrysia</taxon>
        <taxon>Papilionoidea</taxon>
        <taxon>Nymphalidae</taxon>
        <taxon>Danainae</taxon>
        <taxon>Danaini</taxon>
        <taxon>Danaina</taxon>
        <taxon>Danaus</taxon>
        <taxon>Danaus</taxon>
    </lineage>
</organism>
<dbReference type="PANTHER" id="PTHR12838">
    <property type="entry name" value="U3 SMALL NUCLEOLAR RNA-ASSOCIATED PROTEIN 11"/>
    <property type="match status" value="1"/>
</dbReference>
<evidence type="ECO:0000313" key="8">
    <source>
        <dbReference type="Proteomes" id="UP000007151"/>
    </source>
</evidence>
<name>A0A212EWV4_DANPL</name>
<keyword evidence="5" id="KW-0539">Nucleus</keyword>
<accession>A0A212EWV4</accession>
<dbReference type="STRING" id="278856.A0A212EWV4"/>
<evidence type="ECO:0000256" key="3">
    <source>
        <dbReference type="ARBA" id="ARBA00020121"/>
    </source>
</evidence>
<evidence type="ECO:0000256" key="2">
    <source>
        <dbReference type="ARBA" id="ARBA00008105"/>
    </source>
</evidence>
<comment type="caution">
    <text evidence="7">The sequence shown here is derived from an EMBL/GenBank/DDBJ whole genome shotgun (WGS) entry which is preliminary data.</text>
</comment>
<keyword evidence="4" id="KW-0698">rRNA processing</keyword>
<dbReference type="Proteomes" id="UP000007151">
    <property type="component" value="Unassembled WGS sequence"/>
</dbReference>
<sequence>MSSWKKAAKANQKTHKERHQPEARKHLGLLEKKKDYKKRAEDYHEKGATLKLLRKRTLDKNPDEFYFHMINSRVKDGEHHELEKEDEVTSEQVKLMQTQDLKYINMKRTIESRRIQRMQ</sequence>
<evidence type="ECO:0000256" key="1">
    <source>
        <dbReference type="ARBA" id="ARBA00004604"/>
    </source>
</evidence>
<dbReference type="GO" id="GO:0032040">
    <property type="term" value="C:small-subunit processome"/>
    <property type="evidence" value="ECO:0007669"/>
    <property type="project" value="InterPro"/>
</dbReference>
<proteinExistence type="inferred from homology"/>
<evidence type="ECO:0000256" key="6">
    <source>
        <dbReference type="SAM" id="MobiDB-lite"/>
    </source>
</evidence>
<keyword evidence="8" id="KW-1185">Reference proteome</keyword>
<evidence type="ECO:0000256" key="4">
    <source>
        <dbReference type="ARBA" id="ARBA00022552"/>
    </source>
</evidence>
<comment type="subcellular location">
    <subcellularLocation>
        <location evidence="1">Nucleus</location>
        <location evidence="1">Nucleolus</location>
    </subcellularLocation>
</comment>
<dbReference type="EMBL" id="AGBW02011879">
    <property type="protein sequence ID" value="OWR45982.1"/>
    <property type="molecule type" value="Genomic_DNA"/>
</dbReference>
<dbReference type="PANTHER" id="PTHR12838:SF0">
    <property type="entry name" value="U3 SMALL NUCLEOLAR RNA-ASSOCIATED PROTEIN 11-RELATED"/>
    <property type="match status" value="1"/>
</dbReference>
<feature type="compositionally biased region" description="Basic residues" evidence="6">
    <location>
        <begin position="1"/>
        <end position="18"/>
    </location>
</feature>
<dbReference type="KEGG" id="dpl:KGM_204743A"/>
<dbReference type="InterPro" id="IPR007144">
    <property type="entry name" value="SSU_processome_Utp11"/>
</dbReference>
<protein>
    <recommendedName>
        <fullName evidence="3">Probable U3 small nucleolar RNA-associated protein 11</fullName>
    </recommendedName>
</protein>
<dbReference type="Pfam" id="PF03998">
    <property type="entry name" value="Utp11"/>
    <property type="match status" value="1"/>
</dbReference>
<evidence type="ECO:0000313" key="7">
    <source>
        <dbReference type="EMBL" id="OWR45982.1"/>
    </source>
</evidence>
<gene>
    <name evidence="7" type="ORF">KGM_204743A</name>
</gene>
<reference evidence="7 8" key="1">
    <citation type="journal article" date="2011" name="Cell">
        <title>The monarch butterfly genome yields insights into long-distance migration.</title>
        <authorList>
            <person name="Zhan S."/>
            <person name="Merlin C."/>
            <person name="Boore J.L."/>
            <person name="Reppert S.M."/>
        </authorList>
    </citation>
    <scope>NUCLEOTIDE SEQUENCE [LARGE SCALE GENOMIC DNA]</scope>
    <source>
        <strain evidence="7">F-2</strain>
    </source>
</reference>
<keyword evidence="7" id="KW-0687">Ribonucleoprotein</keyword>
<feature type="non-terminal residue" evidence="7">
    <location>
        <position position="119"/>
    </location>
</feature>
<dbReference type="GO" id="GO:0006364">
    <property type="term" value="P:rRNA processing"/>
    <property type="evidence" value="ECO:0007669"/>
    <property type="project" value="UniProtKB-KW"/>
</dbReference>
<dbReference type="OrthoDB" id="29058at2759"/>
<evidence type="ECO:0000256" key="5">
    <source>
        <dbReference type="ARBA" id="ARBA00023242"/>
    </source>
</evidence>